<sequence>MDSKFQQSFIPKESLGSGMNFRVGQGLGIFPLTAIVIFLISAGAFGVVYLYKQSVAKEISTLDADLARTREVFQPATIAEFKKLSNRLSVADKLLNNHTALSQVFGVLEAATLKSVYFNSFYLAGADKGFSLVLKGVAKNFSSVASQSDVFGKDQMIKNPIFSNLNLDQRGNVVFDITASVDPALLYYKNNLGRANQ</sequence>
<dbReference type="Proteomes" id="UP000176355">
    <property type="component" value="Unassembled WGS sequence"/>
</dbReference>
<protein>
    <recommendedName>
        <fullName evidence="4">Fimbrial assembly protein</fullName>
    </recommendedName>
</protein>
<reference evidence="2 3" key="1">
    <citation type="journal article" date="2016" name="Nat. Commun.">
        <title>Thousands of microbial genomes shed light on interconnected biogeochemical processes in an aquifer system.</title>
        <authorList>
            <person name="Anantharaman K."/>
            <person name="Brown C.T."/>
            <person name="Hug L.A."/>
            <person name="Sharon I."/>
            <person name="Castelle C.J."/>
            <person name="Probst A.J."/>
            <person name="Thomas B.C."/>
            <person name="Singh A."/>
            <person name="Wilkins M.J."/>
            <person name="Karaoz U."/>
            <person name="Brodie E.L."/>
            <person name="Williams K.H."/>
            <person name="Hubbard S.S."/>
            <person name="Banfield J.F."/>
        </authorList>
    </citation>
    <scope>NUCLEOTIDE SEQUENCE [LARGE SCALE GENOMIC DNA]</scope>
</reference>
<feature type="transmembrane region" description="Helical" evidence="1">
    <location>
        <begin position="29"/>
        <end position="51"/>
    </location>
</feature>
<evidence type="ECO:0000256" key="1">
    <source>
        <dbReference type="SAM" id="Phobius"/>
    </source>
</evidence>
<proteinExistence type="predicted"/>
<dbReference type="AlphaFoldDB" id="A0A1G2P5P4"/>
<accession>A0A1G2P5P4</accession>
<name>A0A1G2P5P4_9BACT</name>
<evidence type="ECO:0008006" key="4">
    <source>
        <dbReference type="Google" id="ProtNLM"/>
    </source>
</evidence>
<evidence type="ECO:0000313" key="2">
    <source>
        <dbReference type="EMBL" id="OHA43697.1"/>
    </source>
</evidence>
<dbReference type="STRING" id="1802333.A3G03_02495"/>
<evidence type="ECO:0000313" key="3">
    <source>
        <dbReference type="Proteomes" id="UP000176355"/>
    </source>
</evidence>
<organism evidence="2 3">
    <name type="scientific">Candidatus Taylorbacteria bacterium RIFCSPLOWO2_12_FULL_44_15c</name>
    <dbReference type="NCBI Taxonomy" id="1802333"/>
    <lineage>
        <taxon>Bacteria</taxon>
        <taxon>Candidatus Tayloriibacteriota</taxon>
    </lineage>
</organism>
<gene>
    <name evidence="2" type="ORF">A3G03_02495</name>
</gene>
<dbReference type="EMBL" id="MHSL01000019">
    <property type="protein sequence ID" value="OHA43697.1"/>
    <property type="molecule type" value="Genomic_DNA"/>
</dbReference>
<keyword evidence="1" id="KW-1133">Transmembrane helix</keyword>
<keyword evidence="1" id="KW-0472">Membrane</keyword>
<comment type="caution">
    <text evidence="2">The sequence shown here is derived from an EMBL/GenBank/DDBJ whole genome shotgun (WGS) entry which is preliminary data.</text>
</comment>
<keyword evidence="1" id="KW-0812">Transmembrane</keyword>